<dbReference type="InterPro" id="IPR039758">
    <property type="entry name" value="NAGK-like"/>
</dbReference>
<dbReference type="InterPro" id="IPR002731">
    <property type="entry name" value="ATPase_BadF"/>
</dbReference>
<evidence type="ECO:0000259" key="1">
    <source>
        <dbReference type="Pfam" id="PF01869"/>
    </source>
</evidence>
<dbReference type="OrthoDB" id="63487at2"/>
<evidence type="ECO:0000313" key="2">
    <source>
        <dbReference type="EMBL" id="PRD54948.1"/>
    </source>
</evidence>
<keyword evidence="3" id="KW-1185">Reference proteome</keyword>
<dbReference type="Pfam" id="PF01869">
    <property type="entry name" value="BcrAD_BadFG"/>
    <property type="match status" value="1"/>
</dbReference>
<evidence type="ECO:0000313" key="3">
    <source>
        <dbReference type="Proteomes" id="UP000238563"/>
    </source>
</evidence>
<sequence length="315" mass="33074">MTTVLGLDSGGTKTLAVVADGSGNILRHWIGPGFDPMTGDRWISDLSDAVSYLCADENPVAAVLGLPFHGEIADASDRQIAAARSVFACPHLVLNDVEVACDGAFAGEDGVLLLAGTGSMAWAKVGMQSLRTGGWGEAFGDEGSAYWIGREALSLASQTLDGRIQAPEFAAAMLETCGTDRSGLLAWAYGQENPRASYAALAVQVSMLAEANNGTARDLLSRAVRYLGDHIIAVRRLLERPELAWSYAGGLFQSSYILKEARLLLGEPLLPKLPPVGGALWRAAALAGSEPGDDFIRSLGASLEKLSLVTGAEIQ</sequence>
<gene>
    <name evidence="2" type="ORF">C5750_07030</name>
</gene>
<dbReference type="AlphaFoldDB" id="A0A2S9JNX9"/>
<dbReference type="InterPro" id="IPR043129">
    <property type="entry name" value="ATPase_NBD"/>
</dbReference>
<protein>
    <submittedName>
        <fullName evidence="2">ATPase</fullName>
    </submittedName>
</protein>
<dbReference type="SUPFAM" id="SSF53067">
    <property type="entry name" value="Actin-like ATPase domain"/>
    <property type="match status" value="2"/>
</dbReference>
<dbReference type="Proteomes" id="UP000238563">
    <property type="component" value="Unassembled WGS sequence"/>
</dbReference>
<reference evidence="2 3" key="1">
    <citation type="submission" date="2018-02" db="EMBL/GenBank/DDBJ databases">
        <title>The draft genome of Phyllobacterium myrsinacearum DSM5892.</title>
        <authorList>
            <person name="Li L."/>
            <person name="Liu L."/>
            <person name="Zhang X."/>
            <person name="Wang T."/>
        </authorList>
    </citation>
    <scope>NUCLEOTIDE SEQUENCE [LARGE SCALE GENOMIC DNA]</scope>
    <source>
        <strain evidence="2 3">DSM 5892</strain>
    </source>
</reference>
<proteinExistence type="predicted"/>
<organism evidence="2 3">
    <name type="scientific">Phyllobacterium myrsinacearum</name>
    <dbReference type="NCBI Taxonomy" id="28101"/>
    <lineage>
        <taxon>Bacteria</taxon>
        <taxon>Pseudomonadati</taxon>
        <taxon>Pseudomonadota</taxon>
        <taxon>Alphaproteobacteria</taxon>
        <taxon>Hyphomicrobiales</taxon>
        <taxon>Phyllobacteriaceae</taxon>
        <taxon>Phyllobacterium</taxon>
    </lineage>
</organism>
<dbReference type="PANTHER" id="PTHR12862">
    <property type="entry name" value="BADF TYPE ATPASE DOMAIN-CONTAINING PROTEIN"/>
    <property type="match status" value="1"/>
</dbReference>
<feature type="domain" description="ATPase BadF/BadG/BcrA/BcrD type" evidence="1">
    <location>
        <begin position="5"/>
        <end position="262"/>
    </location>
</feature>
<dbReference type="EMBL" id="PVBT01000002">
    <property type="protein sequence ID" value="PRD54948.1"/>
    <property type="molecule type" value="Genomic_DNA"/>
</dbReference>
<dbReference type="RefSeq" id="WP_105733178.1">
    <property type="nucleotide sequence ID" value="NZ_PVBT01000002.1"/>
</dbReference>
<comment type="caution">
    <text evidence="2">The sequence shown here is derived from an EMBL/GenBank/DDBJ whole genome shotgun (WGS) entry which is preliminary data.</text>
</comment>
<dbReference type="Gene3D" id="3.30.420.40">
    <property type="match status" value="2"/>
</dbReference>
<accession>A0A2S9JNX9</accession>
<name>A0A2S9JNX9_9HYPH</name>
<dbReference type="PANTHER" id="PTHR12862:SF0">
    <property type="entry name" value="N-ACETYL-D-GLUCOSAMINE KINASE"/>
    <property type="match status" value="1"/>
</dbReference>
<dbReference type="CDD" id="cd24007">
    <property type="entry name" value="ASKHA_NBD_eukNAGK-like"/>
    <property type="match status" value="1"/>
</dbReference>
<dbReference type="GO" id="GO:0045127">
    <property type="term" value="F:N-acetylglucosamine kinase activity"/>
    <property type="evidence" value="ECO:0007669"/>
    <property type="project" value="InterPro"/>
</dbReference>